<evidence type="ECO:0000313" key="5">
    <source>
        <dbReference type="EMBL" id="CCA20612.1"/>
    </source>
</evidence>
<sequence length="631" mass="71662">MILDKELTSLDFSDYAYSKDYNVENLISLNATSEDYDLLSLISALPSSQSTIMKNVLDSQKTEWLSASMASVAEKSPKWKKSVNASDTTFGATKGSKSFDQCFTGISKKYEVRSYPPALGFDNSKHSNSCFWSHGWTEEEQQIFYDIMQKVSLPNTGLIPNNASLVSNPSVIQSTIFSCFKVIQKKLGRKSIDQIGSYYESLTKHIQCLFEKTARKFDSSDATQSLIAVQCWSMLHSGTSDKVKESIRNYSEAQVAQILVNMIDKSYGQIINLDASTCHNGLFANNSRSSVFSGSPSDTSESSKKQQIDFEQDSFFWRSPKCVEHYPPVRRKRQRQAPTKTIESAKKPRQLLAKQLEIHSGENSKFVGVCMKQEVDLPDRAQILPKQKMPIKIRMIPVDETTKRFIAECGLNPKVELKVSSTKRILHVLHHMQKKWDVIHSIHSNLASCTLCFYPDSERRRTARDETDIKIDENSKIGRTWTCFQLWRKWGEADSKDNIIQLLYGWENCNPTRTKQNIIFSKQAGDSTTSKVDMTEGWSPTQDDFISTLDFGLPSLASLHPAFPSSHMAQAQLPKIAPTKPKMDQSRENMLTKSENKIDLQSDTSKNQDRSLQSHRRRIIPTLIPKQEFDI</sequence>
<dbReference type="InterPro" id="IPR001711">
    <property type="entry name" value="PLipase_C_Pinositol-sp_Y"/>
</dbReference>
<keyword evidence="2" id="KW-0539">Nucleus</keyword>
<name>F0WH97_9STRA</name>
<dbReference type="GO" id="GO:0035556">
    <property type="term" value="P:intracellular signal transduction"/>
    <property type="evidence" value="ECO:0007669"/>
    <property type="project" value="InterPro"/>
</dbReference>
<accession>F0WH97</accession>
<gene>
    <name evidence="5" type="primary">AlNc14C98G5962</name>
    <name evidence="5" type="ORF">ALNC14_067550</name>
</gene>
<dbReference type="GO" id="GO:0003677">
    <property type="term" value="F:DNA binding"/>
    <property type="evidence" value="ECO:0007669"/>
    <property type="project" value="UniProtKB-KW"/>
</dbReference>
<feature type="region of interest" description="Disordered" evidence="3">
    <location>
        <begin position="577"/>
        <end position="619"/>
    </location>
</feature>
<reference evidence="5" key="1">
    <citation type="journal article" date="2011" name="PLoS Biol.">
        <title>Gene gain and loss during evolution of obligate parasitism in the white rust pathogen of Arabidopsis thaliana.</title>
        <authorList>
            <person name="Kemen E."/>
            <person name="Gardiner A."/>
            <person name="Schultz-Larsen T."/>
            <person name="Kemen A.C."/>
            <person name="Balmuth A.L."/>
            <person name="Robert-Seilaniantz A."/>
            <person name="Bailey K."/>
            <person name="Holub E."/>
            <person name="Studholme D.J."/>
            <person name="Maclean D."/>
            <person name="Jones J.D."/>
        </authorList>
    </citation>
    <scope>NUCLEOTIDE SEQUENCE</scope>
</reference>
<dbReference type="InterPro" id="IPR055315">
    <property type="entry name" value="Cramped-like"/>
</dbReference>
<organism evidence="5">
    <name type="scientific">Albugo laibachii Nc14</name>
    <dbReference type="NCBI Taxonomy" id="890382"/>
    <lineage>
        <taxon>Eukaryota</taxon>
        <taxon>Sar</taxon>
        <taxon>Stramenopiles</taxon>
        <taxon>Oomycota</taxon>
        <taxon>Peronosporomycetes</taxon>
        <taxon>Albuginales</taxon>
        <taxon>Albuginaceae</taxon>
        <taxon>Albugo</taxon>
    </lineage>
</organism>
<protein>
    <submittedName>
        <fullName evidence="5">Uncharacterized protein AlNc14C98G5962</fullName>
    </submittedName>
</protein>
<keyword evidence="1" id="KW-0238">DNA-binding</keyword>
<evidence type="ECO:0000256" key="1">
    <source>
        <dbReference type="ARBA" id="ARBA00023125"/>
    </source>
</evidence>
<dbReference type="HOGENOM" id="CLU_433763_0_0_1"/>
<evidence type="ECO:0000256" key="2">
    <source>
        <dbReference type="ARBA" id="ARBA00023242"/>
    </source>
</evidence>
<dbReference type="GO" id="GO:0006629">
    <property type="term" value="P:lipid metabolic process"/>
    <property type="evidence" value="ECO:0007669"/>
    <property type="project" value="InterPro"/>
</dbReference>
<dbReference type="EMBL" id="FR824143">
    <property type="protein sequence ID" value="CCA20612.1"/>
    <property type="molecule type" value="Genomic_DNA"/>
</dbReference>
<feature type="domain" description="PI-PLC Y-box" evidence="4">
    <location>
        <begin position="88"/>
        <end position="135"/>
    </location>
</feature>
<evidence type="ECO:0000256" key="3">
    <source>
        <dbReference type="SAM" id="MobiDB-lite"/>
    </source>
</evidence>
<reference evidence="5" key="2">
    <citation type="submission" date="2011-02" db="EMBL/GenBank/DDBJ databases">
        <authorList>
            <person name="MacLean D."/>
        </authorList>
    </citation>
    <scope>NUCLEOTIDE SEQUENCE</scope>
</reference>
<evidence type="ECO:0000259" key="4">
    <source>
        <dbReference type="PROSITE" id="PS50008"/>
    </source>
</evidence>
<dbReference type="PROSITE" id="PS50008">
    <property type="entry name" value="PIPLC_Y_DOMAIN"/>
    <property type="match status" value="1"/>
</dbReference>
<dbReference type="PANTHER" id="PTHR21677:SF1">
    <property type="entry name" value="PROTEIN CRAMPED-LIKE"/>
    <property type="match status" value="1"/>
</dbReference>
<proteinExistence type="predicted"/>
<dbReference type="GO" id="GO:0003682">
    <property type="term" value="F:chromatin binding"/>
    <property type="evidence" value="ECO:0007669"/>
    <property type="project" value="InterPro"/>
</dbReference>
<dbReference type="GO" id="GO:0007389">
    <property type="term" value="P:pattern specification process"/>
    <property type="evidence" value="ECO:0007669"/>
    <property type="project" value="TreeGrafter"/>
</dbReference>
<dbReference type="PANTHER" id="PTHR21677">
    <property type="entry name" value="CRAMPED PROTEIN"/>
    <property type="match status" value="1"/>
</dbReference>
<dbReference type="GO" id="GO:0005634">
    <property type="term" value="C:nucleus"/>
    <property type="evidence" value="ECO:0007669"/>
    <property type="project" value="TreeGrafter"/>
</dbReference>
<dbReference type="GO" id="GO:0004435">
    <property type="term" value="F:phosphatidylinositol-4,5-bisphosphate phospholipase C activity"/>
    <property type="evidence" value="ECO:0007669"/>
    <property type="project" value="InterPro"/>
</dbReference>
<dbReference type="AlphaFoldDB" id="F0WH97"/>